<dbReference type="EMBL" id="JACEEZ010013438">
    <property type="protein sequence ID" value="KAG0720112.1"/>
    <property type="molecule type" value="Genomic_DNA"/>
</dbReference>
<feature type="signal peptide" evidence="2">
    <location>
        <begin position="1"/>
        <end position="17"/>
    </location>
</feature>
<comment type="caution">
    <text evidence="3">The sequence shown here is derived from an EMBL/GenBank/DDBJ whole genome shotgun (WGS) entry which is preliminary data.</text>
</comment>
<dbReference type="AlphaFoldDB" id="A0A8J4Y3R4"/>
<evidence type="ECO:0000313" key="4">
    <source>
        <dbReference type="Proteomes" id="UP000770661"/>
    </source>
</evidence>
<dbReference type="Gene3D" id="1.25.40.20">
    <property type="entry name" value="Ankyrin repeat-containing domain"/>
    <property type="match status" value="2"/>
</dbReference>
<name>A0A8J4Y3R4_CHIOP</name>
<protein>
    <submittedName>
        <fullName evidence="3">Inversin-B</fullName>
    </submittedName>
</protein>
<dbReference type="SUPFAM" id="SSF48403">
    <property type="entry name" value="Ankyrin repeat"/>
    <property type="match status" value="1"/>
</dbReference>
<evidence type="ECO:0000256" key="1">
    <source>
        <dbReference type="PROSITE-ProRule" id="PRU00023"/>
    </source>
</evidence>
<dbReference type="PANTHER" id="PTHR24118:SF99">
    <property type="entry name" value="POTE ANKYRIN DOMAIN FAMILY MEMBER 3C-RELATED"/>
    <property type="match status" value="1"/>
</dbReference>
<gene>
    <name evidence="3" type="primary">invs-b</name>
    <name evidence="3" type="ORF">GWK47_049112</name>
</gene>
<feature type="repeat" description="ANK" evidence="1">
    <location>
        <begin position="42"/>
        <end position="74"/>
    </location>
</feature>
<feature type="repeat" description="ANK" evidence="1">
    <location>
        <begin position="146"/>
        <end position="171"/>
    </location>
</feature>
<dbReference type="PROSITE" id="PS50088">
    <property type="entry name" value="ANK_REPEAT"/>
    <property type="match status" value="3"/>
</dbReference>
<dbReference type="SMART" id="SM00248">
    <property type="entry name" value="ANK"/>
    <property type="match status" value="4"/>
</dbReference>
<evidence type="ECO:0000313" key="3">
    <source>
        <dbReference type="EMBL" id="KAG0720112.1"/>
    </source>
</evidence>
<dbReference type="PROSITE" id="PS50297">
    <property type="entry name" value="ANK_REP_REGION"/>
    <property type="match status" value="3"/>
</dbReference>
<feature type="chain" id="PRO_5035287398" evidence="2">
    <location>
        <begin position="18"/>
        <end position="171"/>
    </location>
</feature>
<dbReference type="PANTHER" id="PTHR24118">
    <property type="entry name" value="POTE ANKYRIN DOMAIN"/>
    <property type="match status" value="1"/>
</dbReference>
<keyword evidence="2" id="KW-0732">Signal</keyword>
<reference evidence="3" key="1">
    <citation type="submission" date="2020-07" db="EMBL/GenBank/DDBJ databases">
        <title>The High-quality genome of the commercially important snow crab, Chionoecetes opilio.</title>
        <authorList>
            <person name="Jeong J.-H."/>
            <person name="Ryu S."/>
        </authorList>
    </citation>
    <scope>NUCLEOTIDE SEQUENCE</scope>
    <source>
        <strain evidence="3">MADBK_172401_WGS</strain>
        <tissue evidence="3">Digestive gland</tissue>
    </source>
</reference>
<dbReference type="Pfam" id="PF12796">
    <property type="entry name" value="Ank_2"/>
    <property type="match status" value="2"/>
</dbReference>
<dbReference type="InterPro" id="IPR036770">
    <property type="entry name" value="Ankyrin_rpt-contain_sf"/>
</dbReference>
<proteinExistence type="predicted"/>
<keyword evidence="4" id="KW-1185">Reference proteome</keyword>
<dbReference type="OrthoDB" id="539213at2759"/>
<dbReference type="Proteomes" id="UP000770661">
    <property type="component" value="Unassembled WGS sequence"/>
</dbReference>
<organism evidence="3 4">
    <name type="scientific">Chionoecetes opilio</name>
    <name type="common">Atlantic snow crab</name>
    <name type="synonym">Cancer opilio</name>
    <dbReference type="NCBI Taxonomy" id="41210"/>
    <lineage>
        <taxon>Eukaryota</taxon>
        <taxon>Metazoa</taxon>
        <taxon>Ecdysozoa</taxon>
        <taxon>Arthropoda</taxon>
        <taxon>Crustacea</taxon>
        <taxon>Multicrustacea</taxon>
        <taxon>Malacostraca</taxon>
        <taxon>Eumalacostraca</taxon>
        <taxon>Eucarida</taxon>
        <taxon>Decapoda</taxon>
        <taxon>Pleocyemata</taxon>
        <taxon>Brachyura</taxon>
        <taxon>Eubrachyura</taxon>
        <taxon>Majoidea</taxon>
        <taxon>Majidae</taxon>
        <taxon>Chionoecetes</taxon>
    </lineage>
</organism>
<evidence type="ECO:0000256" key="2">
    <source>
        <dbReference type="SAM" id="SignalP"/>
    </source>
</evidence>
<dbReference type="InterPro" id="IPR002110">
    <property type="entry name" value="Ankyrin_rpt"/>
</dbReference>
<sequence>MHLLQSLYLSLLPQVRAARAGDAEGVRAALEHGGQADGGGGAGRQALHEACEAGEVEVVRLLLNHKAEVNSRSKKHGDEGGTPLHLAAEAGGVAILEELLRAGADPGARDDKGRTPALWAAYGGQQGALEVLQGRDTELLFAHDHDLSTALHLAAAHGDLRVVKWLVGVAS</sequence>
<accession>A0A8J4Y3R4</accession>
<keyword evidence="1" id="KW-0040">ANK repeat</keyword>
<feature type="repeat" description="ANK" evidence="1">
    <location>
        <begin position="79"/>
        <end position="111"/>
    </location>
</feature>